<organism evidence="2 3">
    <name type="scientific">Gomphosphaeria aponina SAG 52.96 = DSM 107014</name>
    <dbReference type="NCBI Taxonomy" id="1521640"/>
    <lineage>
        <taxon>Bacteria</taxon>
        <taxon>Bacillati</taxon>
        <taxon>Cyanobacteriota</taxon>
        <taxon>Cyanophyceae</taxon>
        <taxon>Oscillatoriophycideae</taxon>
        <taxon>Chroococcales</taxon>
        <taxon>Gomphosphaeriaceae</taxon>
        <taxon>Gomphosphaeria</taxon>
    </lineage>
</organism>
<evidence type="ECO:0000259" key="1">
    <source>
        <dbReference type="PROSITE" id="PS50851"/>
    </source>
</evidence>
<dbReference type="PROSITE" id="PS50851">
    <property type="entry name" value="CHEW"/>
    <property type="match status" value="1"/>
</dbReference>
<evidence type="ECO:0000313" key="2">
    <source>
        <dbReference type="EMBL" id="MBR8826938.1"/>
    </source>
</evidence>
<dbReference type="InterPro" id="IPR002545">
    <property type="entry name" value="CheW-lke_dom"/>
</dbReference>
<dbReference type="InterPro" id="IPR036061">
    <property type="entry name" value="CheW-like_dom_sf"/>
</dbReference>
<dbReference type="GO" id="GO:0005829">
    <property type="term" value="C:cytosol"/>
    <property type="evidence" value="ECO:0007669"/>
    <property type="project" value="TreeGrafter"/>
</dbReference>
<proteinExistence type="predicted"/>
<name>A0A941GTZ7_9CHRO</name>
<protein>
    <submittedName>
        <fullName evidence="2">Chemotaxis protein CheW</fullName>
    </submittedName>
</protein>
<dbReference type="GO" id="GO:0006935">
    <property type="term" value="P:chemotaxis"/>
    <property type="evidence" value="ECO:0007669"/>
    <property type="project" value="InterPro"/>
</dbReference>
<dbReference type="SMART" id="SM00260">
    <property type="entry name" value="CheW"/>
    <property type="match status" value="1"/>
</dbReference>
<dbReference type="GO" id="GO:0007165">
    <property type="term" value="P:signal transduction"/>
    <property type="evidence" value="ECO:0007669"/>
    <property type="project" value="InterPro"/>
</dbReference>
<dbReference type="InterPro" id="IPR039315">
    <property type="entry name" value="CheW"/>
</dbReference>
<dbReference type="PANTHER" id="PTHR22617">
    <property type="entry name" value="CHEMOTAXIS SENSOR HISTIDINE KINASE-RELATED"/>
    <property type="match status" value="1"/>
</dbReference>
<gene>
    <name evidence="2" type="ORF">DSM107014_03370</name>
</gene>
<dbReference type="Gene3D" id="2.40.50.180">
    <property type="entry name" value="CheA-289, Domain 4"/>
    <property type="match status" value="1"/>
</dbReference>
<dbReference type="SUPFAM" id="SSF50341">
    <property type="entry name" value="CheW-like"/>
    <property type="match status" value="1"/>
</dbReference>
<evidence type="ECO:0000313" key="3">
    <source>
        <dbReference type="Proteomes" id="UP000767446"/>
    </source>
</evidence>
<dbReference type="Pfam" id="PF01584">
    <property type="entry name" value="CheW"/>
    <property type="match status" value="1"/>
</dbReference>
<dbReference type="Proteomes" id="UP000767446">
    <property type="component" value="Unassembled WGS sequence"/>
</dbReference>
<accession>A0A941GTZ7</accession>
<sequence>MLSSTKSGAISISFAGEELAARKKKVEKFLQFQLGKDKGLLWAEIVREIITVPESEILPVPQMPECVIGIYSWRSEMLWIVDLENLLGYHSPLLNSSANLSLMTMIVELDGQFLGLVVQDVNDIVEYDLQAMQPPSLELFSGFLLPFILGHFTEVSTNQMLLLLQVETIFDYSLWGVNIAILNES</sequence>
<dbReference type="AlphaFoldDB" id="A0A941GTZ7"/>
<dbReference type="PANTHER" id="PTHR22617:SF23">
    <property type="entry name" value="CHEMOTAXIS PROTEIN CHEW"/>
    <property type="match status" value="1"/>
</dbReference>
<comment type="caution">
    <text evidence="2">The sequence shown here is derived from an EMBL/GenBank/DDBJ whole genome shotgun (WGS) entry which is preliminary data.</text>
</comment>
<feature type="domain" description="CheW-like" evidence="1">
    <location>
        <begin position="26"/>
        <end position="175"/>
    </location>
</feature>
<reference evidence="2" key="1">
    <citation type="submission" date="2021-02" db="EMBL/GenBank/DDBJ databases">
        <title>Metagenome analyses of Stigonema ocellatum DSM 106950, Chlorogloea purpurea SAG 13.99 and Gomphosphaeria aponina DSM 107014.</title>
        <authorList>
            <person name="Marter P."/>
            <person name="Huang S."/>
        </authorList>
    </citation>
    <scope>NUCLEOTIDE SEQUENCE</scope>
    <source>
        <strain evidence="2">JP213</strain>
    </source>
</reference>
<dbReference type="EMBL" id="JADQBC010000015">
    <property type="protein sequence ID" value="MBR8826938.1"/>
    <property type="molecule type" value="Genomic_DNA"/>
</dbReference>